<dbReference type="EMBL" id="CP058909">
    <property type="protein sequence ID" value="QLH82135.1"/>
    <property type="molecule type" value="Genomic_DNA"/>
</dbReference>
<name>A0A7D5TCK7_9EURY</name>
<keyword evidence="2" id="KW-1185">Reference proteome</keyword>
<evidence type="ECO:0000313" key="1">
    <source>
        <dbReference type="EMBL" id="QLH82135.1"/>
    </source>
</evidence>
<dbReference type="AlphaFoldDB" id="A0A7D5TCK7"/>
<organism evidence="1 2">
    <name type="scientific">Halosimplex pelagicum</name>
    <dbReference type="NCBI Taxonomy" id="869886"/>
    <lineage>
        <taxon>Archaea</taxon>
        <taxon>Methanobacteriati</taxon>
        <taxon>Methanobacteriota</taxon>
        <taxon>Stenosarchaea group</taxon>
        <taxon>Halobacteria</taxon>
        <taxon>Halobacteriales</taxon>
        <taxon>Haloarculaceae</taxon>
        <taxon>Halosimplex</taxon>
    </lineage>
</organism>
<dbReference type="GeneID" id="56083163"/>
<protein>
    <submittedName>
        <fullName evidence="1">Uncharacterized protein</fullName>
    </submittedName>
</protein>
<dbReference type="Proteomes" id="UP000509346">
    <property type="component" value="Chromosome"/>
</dbReference>
<reference evidence="1 2" key="1">
    <citation type="submission" date="2020-07" db="EMBL/GenBank/DDBJ databases">
        <title>Halosimplex litoreum sp. nov. and Halosimplex rubrum sp. nov., isolated from different salt environments.</title>
        <authorList>
            <person name="Cui H."/>
        </authorList>
    </citation>
    <scope>NUCLEOTIDE SEQUENCE [LARGE SCALE GENOMIC DNA]</scope>
    <source>
        <strain evidence="1 2">R2</strain>
    </source>
</reference>
<gene>
    <name evidence="1" type="ORF">HZS54_11200</name>
</gene>
<accession>A0A7D5TCK7</accession>
<evidence type="ECO:0000313" key="2">
    <source>
        <dbReference type="Proteomes" id="UP000509346"/>
    </source>
</evidence>
<dbReference type="KEGG" id="hpel:HZS54_11200"/>
<dbReference type="OrthoDB" id="374405at2157"/>
<dbReference type="RefSeq" id="WP_179922603.1">
    <property type="nucleotide sequence ID" value="NZ_CP058909.1"/>
</dbReference>
<proteinExistence type="predicted"/>
<sequence>MKEVVADIPDEVSGTPVQTIKSGARLPCPHSDCTFQYWNIGDRRGKRTPTVQDKFSARDEPCRHYHTKWSPASTESLETVLADAAESASEIFCVVDEQIPLDDSTLVVAVYVEQQTTLGGF</sequence>